<feature type="region of interest" description="Disordered" evidence="1">
    <location>
        <begin position="1"/>
        <end position="69"/>
    </location>
</feature>
<dbReference type="EMBL" id="KI913130">
    <property type="protein sequence ID" value="ETV78442.1"/>
    <property type="molecule type" value="Genomic_DNA"/>
</dbReference>
<dbReference type="InterPro" id="IPR045802">
    <property type="entry name" value="GRV2/DNAJC13_N"/>
</dbReference>
<dbReference type="GO" id="GO:0006898">
    <property type="term" value="P:receptor-mediated endocytosis"/>
    <property type="evidence" value="ECO:0007669"/>
    <property type="project" value="TreeGrafter"/>
</dbReference>
<feature type="domain" description="DnaJ homologue subfamily C GRV2/DNAJC13 N-terminal" evidence="2">
    <location>
        <begin position="515"/>
        <end position="903"/>
    </location>
</feature>
<dbReference type="GO" id="GO:0007032">
    <property type="term" value="P:endosome organization"/>
    <property type="evidence" value="ECO:0007669"/>
    <property type="project" value="InterPro"/>
</dbReference>
<sequence>MSSAYEHHGDVEVHVDEHEHEHVEAAPATLHLDSEEEYDEESDDDDDDDHAPSSSISVPAASSDVTEEEVAIAPSTLLLRQRSHLQSSDADLEETLEEYLTYGGAHPDVVKLHTGYVPWTESALKEYEANKDKELVDTDVPANRLSGVIYAQRFWVTLAGWGLGFGSKPKLLVLSPLNLFALDPTNEQTTDTWAYSDISEVIAADALSFTIVTKSTNARSTYICKDKETRNQFLSSYYQLYYRDRPNDKDQAATLFQTPTYVMKKRSKTKGSATSPVDTLVLLEVRRASLDRLDPKTKKPIASISLTDILKVQKLQNDPHGLVLYYQQDKSNITATRYTCEEREAFIGVVINNLRTIVKEPLQVQEVPDAFEYDSLVYPLNDPVSVLFEMPVLRRSKRSSIKKAVTLALTRSDILERDPVTHRTLVRISLSDVFNVVLSPDEPEKLSLELKNGRTRRYASVATAAAVRSPQVGLGLDQVPDQHRVKELQAAVMDPTFTSHPSFATAGSTTLLTPSASRNLFMSNVIEVFAKNKKHVSWSTEETPLGCKVGGWSGECNAEWEEILLKKLLVTWKSTHDNQQYFDQLFRFLEQFNKNVPVGSVSSKSVAKPLACLFKVVEQMREYISLKIKDPSSNAHAAIPSAQLQVALLLAIQRLLHTSLGFQEVLRKEYRKVVLVVMEFLYSPVPEVGLAAAQVINCLVVNYSNDKNSVKMELANRKAVFHTEKRANLFVNRVFDPAAQTSNVYDAAVVPNPLMNRVLSSTLVGLDFVVLHSVLATMEVCLASGKRSTPEKVHRDLLNAMHIDDFAHHHTLFTLNRSLSFGIAKASSILVKVHVLEQPSELVEQIQDFARTQGALLWQLYLSLGGHDHSQRRISSQLVALLTHENPRSSNLIRNIFPHALLGDIPPEKCSYDEFGRRLPVLLPSSASLSAPTNNAATPTTTTAVSLAPLSNVTDLSASRLHNTGATDPATSSSVLPTTPPTADERLTVLASDKVHAGVTSRAHVVATTKCVVLLPDFFDKLRGVVVQKDLKWDAHNLAELQTRLVDELSLFDLNRLTYFFFLLSSPTDRTESALDASMERGVRRDADALSSAFPAVFGGVVATTTTATTSTAAPSDPFDKEDDITAADDVPAHHQHHVEQHQHIVASPKPFWFLNWNADEFVVEFACLKDEVRVGAYYLKALFNRHGDLAEDIVDVEAFITLLYFRVLAPSTDEHVRLLCVKTMTALYNKYPTEIRSLVFLNQFVRIAMTSPTTWSRTLRGHVMLFVERVLSNAVNVTRFLHEPANLELVVRLLREGNDAADADAADADADEATSIVQTCLVVLMKLVHCQTTHHDDLAKSEYFVGNQPTTTAAVGPVSYIKRALATHLKFLVTLLDHPSRAVFRKVIHLFYLLIQNNESLVPTLHTTGLFYYLFRNARTEDDMFVVANFVTPIHLRQRPVHVTPEELTKLLDNANPTPSFTQRCMKSWLIKILPVSLVAQLVRHGSHKFASVYFATSNDPETLWNATLREQMLVQVDAFIASHTSQPHGEFTLSVAEEDTTTPLIAYPEQVYKLQVDQYYLHNLLDDTTFPNWPINDPPAFLRALMDAVHSWVYPSLTKLSTLDIVMVFDSISLLFRRFWSSLEAKLHDHLNFSLLLLALKKCNDMPTPQWDVFLSALAVITAACHSSAIINTMNDTTVVSGLRVMYDALALAHAHRANDLAPTRFLLQTFNLIVHQPLGRDGLSSSPSLSILPFLQPYLDLTTPSQDLTALALEIVQGMAIGSAKSDELLDAMAKRGVVWFLAPIICDSPGQTRTRTLAAEALKGLLKPENAPATSARGRMQRTIDQIFTRPLIDLLLSQSDPDMFLRVVSHDVKKPHMMWTASMRTQLLALAAEAHAASHEFALPDKFLYDAQVSELRVADIYVNFYNDDPVSGITALISSGLADERTGRGTHVTDQTEIRKRVMANLLSSLSHDIAGVRARPETLEATLRDRMLPVVTAVRHMLQHTPEMDMQLVDVDGIVTLFAGLDHDETKIRFSTDKAPYFQLRVMECLHVAMFSPKCIEKIADKIPLYVKSMFATVYTHLPKRKESDEGQLARVALQFVGNLCLVPTCIDKLVSGMDPAALAKTLPLMSAGNNHQDVELLLNIHTTALKRHTNLSINFAKSTAMGPMVTALLNLLSAPDAIAGNIKAPIARFLSVLSIIPGNQVSTSLRDSTVWKEYTSTHVVGHEKAQDASADVKKWLSLPVAPELLKFKYANPQKIGILLA</sequence>
<dbReference type="InterPro" id="IPR044978">
    <property type="entry name" value="GRV2/DNAJC13"/>
</dbReference>
<dbReference type="PANTHER" id="PTHR36983:SF2">
    <property type="entry name" value="DNAJ HOMOLOG SUBFAMILY C MEMBER 13"/>
    <property type="match status" value="1"/>
</dbReference>
<dbReference type="PANTHER" id="PTHR36983">
    <property type="entry name" value="DNAJ HOMOLOG SUBFAMILY C MEMBER 13"/>
    <property type="match status" value="1"/>
</dbReference>
<name>W4GFH4_APHAT</name>
<dbReference type="GO" id="GO:0010008">
    <property type="term" value="C:endosome membrane"/>
    <property type="evidence" value="ECO:0007669"/>
    <property type="project" value="TreeGrafter"/>
</dbReference>
<evidence type="ECO:0000313" key="3">
    <source>
        <dbReference type="EMBL" id="ETV78442.1"/>
    </source>
</evidence>
<feature type="compositionally biased region" description="Basic and acidic residues" evidence="1">
    <location>
        <begin position="1"/>
        <end position="24"/>
    </location>
</feature>
<evidence type="ECO:0000256" key="1">
    <source>
        <dbReference type="SAM" id="MobiDB-lite"/>
    </source>
</evidence>
<dbReference type="SUPFAM" id="SSF48371">
    <property type="entry name" value="ARM repeat"/>
    <property type="match status" value="1"/>
</dbReference>
<dbReference type="GeneID" id="20809977"/>
<dbReference type="Pfam" id="PF19432">
    <property type="entry name" value="RME-8_N"/>
    <property type="match status" value="2"/>
</dbReference>
<dbReference type="OrthoDB" id="69656at2759"/>
<organism evidence="3">
    <name type="scientific">Aphanomyces astaci</name>
    <name type="common">Crayfish plague agent</name>
    <dbReference type="NCBI Taxonomy" id="112090"/>
    <lineage>
        <taxon>Eukaryota</taxon>
        <taxon>Sar</taxon>
        <taxon>Stramenopiles</taxon>
        <taxon>Oomycota</taxon>
        <taxon>Saprolegniomycetes</taxon>
        <taxon>Saprolegniales</taxon>
        <taxon>Verrucalvaceae</taxon>
        <taxon>Aphanomyces</taxon>
    </lineage>
</organism>
<proteinExistence type="predicted"/>
<feature type="compositionally biased region" description="Low complexity" evidence="1">
    <location>
        <begin position="52"/>
        <end position="63"/>
    </location>
</feature>
<accession>W4GFH4</accession>
<gene>
    <name evidence="3" type="ORF">H257_07981</name>
</gene>
<dbReference type="InterPro" id="IPR016024">
    <property type="entry name" value="ARM-type_fold"/>
</dbReference>
<feature type="domain" description="DnaJ homologue subfamily C GRV2/DNAJC13 N-terminal" evidence="2">
    <location>
        <begin position="171"/>
        <end position="461"/>
    </location>
</feature>
<protein>
    <recommendedName>
        <fullName evidence="2">DnaJ homologue subfamily C GRV2/DNAJC13 N-terminal domain-containing protein</fullName>
    </recommendedName>
</protein>
<feature type="compositionally biased region" description="Acidic residues" evidence="1">
    <location>
        <begin position="34"/>
        <end position="49"/>
    </location>
</feature>
<feature type="region of interest" description="Disordered" evidence="1">
    <location>
        <begin position="961"/>
        <end position="982"/>
    </location>
</feature>
<reference evidence="3" key="1">
    <citation type="submission" date="2013-12" db="EMBL/GenBank/DDBJ databases">
        <title>The Genome Sequence of Aphanomyces astaci APO3.</title>
        <authorList>
            <consortium name="The Broad Institute Genomics Platform"/>
            <person name="Russ C."/>
            <person name="Tyler B."/>
            <person name="van West P."/>
            <person name="Dieguez-Uribeondo J."/>
            <person name="Young S.K."/>
            <person name="Zeng Q."/>
            <person name="Gargeya S."/>
            <person name="Fitzgerald M."/>
            <person name="Abouelleil A."/>
            <person name="Alvarado L."/>
            <person name="Chapman S.B."/>
            <person name="Gainer-Dewar J."/>
            <person name="Goldberg J."/>
            <person name="Griggs A."/>
            <person name="Gujja S."/>
            <person name="Hansen M."/>
            <person name="Howarth C."/>
            <person name="Imamovic A."/>
            <person name="Ireland A."/>
            <person name="Larimer J."/>
            <person name="McCowan C."/>
            <person name="Murphy C."/>
            <person name="Pearson M."/>
            <person name="Poon T.W."/>
            <person name="Priest M."/>
            <person name="Roberts A."/>
            <person name="Saif S."/>
            <person name="Shea T."/>
            <person name="Sykes S."/>
            <person name="Wortman J."/>
            <person name="Nusbaum C."/>
            <person name="Birren B."/>
        </authorList>
    </citation>
    <scope>NUCLEOTIDE SEQUENCE [LARGE SCALE GENOMIC DNA]</scope>
    <source>
        <strain evidence="3">APO3</strain>
    </source>
</reference>
<dbReference type="VEuPathDB" id="FungiDB:H257_07981"/>
<dbReference type="GO" id="GO:2000641">
    <property type="term" value="P:regulation of early endosome to late endosome transport"/>
    <property type="evidence" value="ECO:0007669"/>
    <property type="project" value="InterPro"/>
</dbReference>
<dbReference type="RefSeq" id="XP_009832025.1">
    <property type="nucleotide sequence ID" value="XM_009833723.1"/>
</dbReference>
<evidence type="ECO:0000259" key="2">
    <source>
        <dbReference type="Pfam" id="PF19432"/>
    </source>
</evidence>